<dbReference type="PANTHER" id="PTHR31350:SF27">
    <property type="entry name" value="HEMIMETHYLATED DNA-BINDING DOMAIN-CONTAINING PROTEIN"/>
    <property type="match status" value="1"/>
</dbReference>
<comment type="similarity">
    <text evidence="1">Belongs to the UPF0162 family.</text>
</comment>
<dbReference type="RefSeq" id="WP_106381124.1">
    <property type="nucleotide sequence ID" value="NZ_NIGF01000023.1"/>
</dbReference>
<dbReference type="InterPro" id="IPR032698">
    <property type="entry name" value="SirB1_N"/>
</dbReference>
<dbReference type="OrthoDB" id="188084at2"/>
<name>A0A2S8SPL4_9BACT</name>
<dbReference type="AlphaFoldDB" id="A0A2S8SPL4"/>
<evidence type="ECO:0000313" key="3">
    <source>
        <dbReference type="EMBL" id="PQV62740.1"/>
    </source>
</evidence>
<gene>
    <name evidence="3" type="ORF">B1R32_12325</name>
</gene>
<evidence type="ECO:0000259" key="2">
    <source>
        <dbReference type="Pfam" id="PF13369"/>
    </source>
</evidence>
<dbReference type="Proteomes" id="UP000237684">
    <property type="component" value="Unassembled WGS sequence"/>
</dbReference>
<accession>A0A2S8SPL4</accession>
<comment type="caution">
    <text evidence="3">The sequence shown here is derived from an EMBL/GenBank/DDBJ whole genome shotgun (WGS) entry which is preliminary data.</text>
</comment>
<evidence type="ECO:0000256" key="1">
    <source>
        <dbReference type="ARBA" id="ARBA00007100"/>
    </source>
</evidence>
<protein>
    <submittedName>
        <fullName evidence="3">Transglutaminase-like superfamily protein</fullName>
    </submittedName>
</protein>
<dbReference type="InParanoid" id="A0A2S8SPL4"/>
<dbReference type="PANTHER" id="PTHR31350">
    <property type="entry name" value="SI:DKEY-261L7.2"/>
    <property type="match status" value="1"/>
</dbReference>
<organism evidence="3 4">
    <name type="scientific">Abditibacterium utsteinense</name>
    <dbReference type="NCBI Taxonomy" id="1960156"/>
    <lineage>
        <taxon>Bacteria</taxon>
        <taxon>Pseudomonadati</taxon>
        <taxon>Abditibacteriota</taxon>
        <taxon>Abditibacteriia</taxon>
        <taxon>Abditibacteriales</taxon>
        <taxon>Abditibacteriaceae</taxon>
        <taxon>Abditibacterium</taxon>
    </lineage>
</organism>
<evidence type="ECO:0000313" key="4">
    <source>
        <dbReference type="Proteomes" id="UP000237684"/>
    </source>
</evidence>
<dbReference type="Pfam" id="PF13369">
    <property type="entry name" value="Transglut_core2"/>
    <property type="match status" value="1"/>
</dbReference>
<keyword evidence="4" id="KW-1185">Reference proteome</keyword>
<reference evidence="3 4" key="1">
    <citation type="journal article" date="2018" name="Syst. Appl. Microbiol.">
        <title>Abditibacterium utsteinense sp. nov., the first cultivated member of candidate phylum FBP, isolated from ice-free Antarctic soil samples.</title>
        <authorList>
            <person name="Tahon G."/>
            <person name="Tytgat B."/>
            <person name="Lebbe L."/>
            <person name="Carlier A."/>
            <person name="Willems A."/>
        </authorList>
    </citation>
    <scope>NUCLEOTIDE SEQUENCE [LARGE SCALE GENOMIC DNA]</scope>
    <source>
        <strain evidence="3 4">LMG 29911</strain>
    </source>
</reference>
<dbReference type="EMBL" id="NIGF01000023">
    <property type="protein sequence ID" value="PQV62740.1"/>
    <property type="molecule type" value="Genomic_DNA"/>
</dbReference>
<proteinExistence type="inferred from homology"/>
<feature type="domain" description="Protein SirB1 N-terminal" evidence="2">
    <location>
        <begin position="140"/>
        <end position="268"/>
    </location>
</feature>
<sequence length="307" mass="33574">MTELTALLKLCDDPSPIVARKVAHRLRELDASEESSDLWSEIEAQNIVVSASQRAILETILAAPRSDSTKNEDIGESGRNDKLRAAWLEVFQQDDEARVLESALCALCDWQNGAGSGARGRLLLDELALEFGDFDLANSSSDANFQLDEAAALAKFLFEFKSLRGAPAEDYYNPLQSNLTVTLENGRGLPITLACIFILVGRRVGLSIEGCSFPGHFLARDAQSGRVFDAFNGGRTLSPHEISALQKAAPDEMSEAASAREIAARVLRNLSVAYYQNGETEKSVLMLSLLQSMDDDSLSDHSTRFQR</sequence>